<keyword evidence="5" id="KW-1278">Translocase</keyword>
<comment type="subunit">
    <text evidence="5">NDH-1 is composed of 15 different subunits. Subunits NuoA, H, J, K, L, M, N constitute the membrane sector of the complex.</text>
</comment>
<dbReference type="HAMAP" id="MF_00445">
    <property type="entry name" value="NDH1_NuoN_1"/>
    <property type="match status" value="1"/>
</dbReference>
<evidence type="ECO:0000256" key="6">
    <source>
        <dbReference type="RuleBase" id="RU000320"/>
    </source>
</evidence>
<proteinExistence type="inferred from homology"/>
<dbReference type="RefSeq" id="WP_119762463.1">
    <property type="nucleotide sequence ID" value="NZ_QYUJ01000014.1"/>
</dbReference>
<feature type="transmembrane region" description="Helical" evidence="5">
    <location>
        <begin position="164"/>
        <end position="183"/>
    </location>
</feature>
<keyword evidence="3 5" id="KW-1133">Transmembrane helix</keyword>
<dbReference type="EMBL" id="QYUJ01000014">
    <property type="protein sequence ID" value="RJF71363.1"/>
    <property type="molecule type" value="Genomic_DNA"/>
</dbReference>
<reference evidence="8 9" key="1">
    <citation type="submission" date="2018-09" db="EMBL/GenBank/DDBJ databases">
        <authorList>
            <person name="Zhu H."/>
        </authorList>
    </citation>
    <scope>NUCLEOTIDE SEQUENCE [LARGE SCALE GENOMIC DNA]</scope>
    <source>
        <strain evidence="8 9">K2S05-167</strain>
    </source>
</reference>
<keyword evidence="5" id="KW-1003">Cell membrane</keyword>
<feature type="transmembrane region" description="Helical" evidence="5">
    <location>
        <begin position="78"/>
        <end position="98"/>
    </location>
</feature>
<dbReference type="NCBIfam" id="TIGR01770">
    <property type="entry name" value="NDH_I_N"/>
    <property type="match status" value="1"/>
</dbReference>
<feature type="transmembrane region" description="Helical" evidence="5">
    <location>
        <begin position="424"/>
        <end position="444"/>
    </location>
</feature>
<keyword evidence="9" id="KW-1185">Reference proteome</keyword>
<gene>
    <name evidence="5" type="primary">nuoN</name>
    <name evidence="8" type="ORF">D3875_07040</name>
</gene>
<dbReference type="GO" id="GO:0008137">
    <property type="term" value="F:NADH dehydrogenase (ubiquinone) activity"/>
    <property type="evidence" value="ECO:0007669"/>
    <property type="project" value="InterPro"/>
</dbReference>
<comment type="similarity">
    <text evidence="5">Belongs to the complex I subunit 2 family.</text>
</comment>
<evidence type="ECO:0000256" key="1">
    <source>
        <dbReference type="ARBA" id="ARBA00004127"/>
    </source>
</evidence>
<dbReference type="PANTHER" id="PTHR22773">
    <property type="entry name" value="NADH DEHYDROGENASE"/>
    <property type="match status" value="1"/>
</dbReference>
<keyword evidence="4 5" id="KW-0472">Membrane</keyword>
<dbReference type="GO" id="GO:0050136">
    <property type="term" value="F:NADH dehydrogenase (quinone) (non-electrogenic) activity"/>
    <property type="evidence" value="ECO:0007669"/>
    <property type="project" value="UniProtKB-UniRule"/>
</dbReference>
<dbReference type="AlphaFoldDB" id="A0A418V5G9"/>
<organism evidence="8 9">
    <name type="scientific">Deinococcus cavernae</name>
    <dbReference type="NCBI Taxonomy" id="2320857"/>
    <lineage>
        <taxon>Bacteria</taxon>
        <taxon>Thermotogati</taxon>
        <taxon>Deinococcota</taxon>
        <taxon>Deinococci</taxon>
        <taxon>Deinococcales</taxon>
        <taxon>Deinococcaceae</taxon>
        <taxon>Deinococcus</taxon>
    </lineage>
</organism>
<feature type="transmembrane region" description="Helical" evidence="5">
    <location>
        <begin position="295"/>
        <end position="313"/>
    </location>
</feature>
<dbReference type="Proteomes" id="UP000286287">
    <property type="component" value="Unassembled WGS sequence"/>
</dbReference>
<dbReference type="InterPro" id="IPR010096">
    <property type="entry name" value="NADH-Q_OxRdtase_suN/2"/>
</dbReference>
<sequence length="508" mass="54053">MTYTLPDVNFLPLMPILFVLLGAIVSTVGGFNTSRRNVTWFNIAMLVLAGLSMTSLLGFGLWNRDLSAFNGGVRADNVALMIGGVIVLGSIMSLLVSLDTAWRARVSFPEFDAMLMYAITGCLLIAFSGDLIVMLIGLEIMSLAGYVLATLQDSRRSEESGLKYFLLGSAGSAILIYGIAFLYGATGSFNYAGIAGRVAEVLNPATVNAAADAATTVALAPNNMGILVAGALLILAGFSFKVALAPFHQWTPDVYSGAPTSISLFLSTVVKVAAFAGMLRVFSGALVDAPAWHSVLQWLIAATLIIGNMAAYFQTNFKRLMAYSAIAHTGFLAMCLLAQPSAGGPALVYYLLTYTLMSGVAFAIIAALQRNESGLSIGDMRGLFYRHPAYAVALAICLASLAGLPPFAGFFGKYLAFQAAFQNGYQWLTVLAAITSVISLVYYLRPAMLMFMPDRTPAREYAHGQRPPTNATVLLGVLGVILLGLIPSLWYNFAANPGIWRLLAGIGQ</sequence>
<feature type="domain" description="NADH:quinone oxidoreductase/Mrp antiporter transmembrane" evidence="7">
    <location>
        <begin position="128"/>
        <end position="439"/>
    </location>
</feature>
<comment type="function">
    <text evidence="5">NDH-1 shuttles electrons from NADH, via FMN and iron-sulfur (Fe-S) centers, to quinones in the respiratory chain. The immediate electron acceptor for the enzyme in this species is believed to be a menaquinone. Couples the redox reaction to proton translocation (for every two electrons transferred, four hydrogen ions are translocated across the cytoplasmic membrane), and thus conserves the redox energy in a proton gradient.</text>
</comment>
<dbReference type="GO" id="GO:0042773">
    <property type="term" value="P:ATP synthesis coupled electron transport"/>
    <property type="evidence" value="ECO:0007669"/>
    <property type="project" value="InterPro"/>
</dbReference>
<keyword evidence="5" id="KW-0874">Quinone</keyword>
<comment type="catalytic activity">
    <reaction evidence="5">
        <text>a quinone + NADH + 5 H(+)(in) = a quinol + NAD(+) + 4 H(+)(out)</text>
        <dbReference type="Rhea" id="RHEA:57888"/>
        <dbReference type="ChEBI" id="CHEBI:15378"/>
        <dbReference type="ChEBI" id="CHEBI:24646"/>
        <dbReference type="ChEBI" id="CHEBI:57540"/>
        <dbReference type="ChEBI" id="CHEBI:57945"/>
        <dbReference type="ChEBI" id="CHEBI:132124"/>
    </reaction>
</comment>
<protein>
    <recommendedName>
        <fullName evidence="5">NADH-quinone oxidoreductase subunit N</fullName>
        <ecNumber evidence="5">7.1.1.-</ecNumber>
    </recommendedName>
    <alternativeName>
        <fullName evidence="5">NADH dehydrogenase I subunit N</fullName>
    </alternativeName>
    <alternativeName>
        <fullName evidence="5">NDH-1 subunit N</fullName>
    </alternativeName>
</protein>
<evidence type="ECO:0000256" key="2">
    <source>
        <dbReference type="ARBA" id="ARBA00022692"/>
    </source>
</evidence>
<dbReference type="GO" id="GO:0048038">
    <property type="term" value="F:quinone binding"/>
    <property type="evidence" value="ECO:0007669"/>
    <property type="project" value="UniProtKB-KW"/>
</dbReference>
<evidence type="ECO:0000259" key="7">
    <source>
        <dbReference type="Pfam" id="PF00361"/>
    </source>
</evidence>
<dbReference type="GO" id="GO:0012505">
    <property type="term" value="C:endomembrane system"/>
    <property type="evidence" value="ECO:0007669"/>
    <property type="project" value="UniProtKB-SubCell"/>
</dbReference>
<feature type="transmembrane region" description="Helical" evidence="5">
    <location>
        <begin position="389"/>
        <end position="412"/>
    </location>
</feature>
<feature type="transmembrane region" description="Helical" evidence="5">
    <location>
        <begin position="12"/>
        <end position="31"/>
    </location>
</feature>
<dbReference type="OrthoDB" id="9811718at2"/>
<keyword evidence="5" id="KW-0520">NAD</keyword>
<feature type="transmembrane region" description="Helical" evidence="5">
    <location>
        <begin position="264"/>
        <end position="283"/>
    </location>
</feature>
<feature type="transmembrane region" description="Helical" evidence="5">
    <location>
        <begin position="320"/>
        <end position="341"/>
    </location>
</feature>
<comment type="subcellular location">
    <subcellularLocation>
        <location evidence="5">Cell membrane</location>
        <topology evidence="5">Multi-pass membrane protein</topology>
    </subcellularLocation>
    <subcellularLocation>
        <location evidence="1">Endomembrane system</location>
        <topology evidence="1">Multi-pass membrane protein</topology>
    </subcellularLocation>
    <subcellularLocation>
        <location evidence="6">Membrane</location>
        <topology evidence="6">Multi-pass membrane protein</topology>
    </subcellularLocation>
</comment>
<dbReference type="EC" id="7.1.1.-" evidence="5"/>
<dbReference type="Pfam" id="PF00361">
    <property type="entry name" value="Proton_antipo_M"/>
    <property type="match status" value="1"/>
</dbReference>
<feature type="transmembrane region" description="Helical" evidence="5">
    <location>
        <begin position="133"/>
        <end position="152"/>
    </location>
</feature>
<feature type="transmembrane region" description="Helical" evidence="5">
    <location>
        <begin position="473"/>
        <end position="493"/>
    </location>
</feature>
<dbReference type="InterPro" id="IPR001750">
    <property type="entry name" value="ND/Mrp_TM"/>
</dbReference>
<feature type="transmembrane region" description="Helical" evidence="5">
    <location>
        <begin position="43"/>
        <end position="62"/>
    </location>
</feature>
<feature type="transmembrane region" description="Helical" evidence="5">
    <location>
        <begin position="110"/>
        <end position="127"/>
    </location>
</feature>
<feature type="transmembrane region" description="Helical" evidence="5">
    <location>
        <begin position="224"/>
        <end position="244"/>
    </location>
</feature>
<name>A0A418V5G9_9DEIO</name>
<keyword evidence="5" id="KW-0813">Transport</keyword>
<evidence type="ECO:0000256" key="3">
    <source>
        <dbReference type="ARBA" id="ARBA00022989"/>
    </source>
</evidence>
<evidence type="ECO:0000256" key="5">
    <source>
        <dbReference type="HAMAP-Rule" id="MF_00445"/>
    </source>
</evidence>
<dbReference type="GO" id="GO:0005886">
    <property type="term" value="C:plasma membrane"/>
    <property type="evidence" value="ECO:0007669"/>
    <property type="project" value="UniProtKB-SubCell"/>
</dbReference>
<evidence type="ECO:0000256" key="4">
    <source>
        <dbReference type="ARBA" id="ARBA00023136"/>
    </source>
</evidence>
<evidence type="ECO:0000313" key="9">
    <source>
        <dbReference type="Proteomes" id="UP000286287"/>
    </source>
</evidence>
<keyword evidence="2 5" id="KW-0812">Transmembrane</keyword>
<comment type="caution">
    <text evidence="8">The sequence shown here is derived from an EMBL/GenBank/DDBJ whole genome shotgun (WGS) entry which is preliminary data.</text>
</comment>
<feature type="transmembrane region" description="Helical" evidence="5">
    <location>
        <begin position="347"/>
        <end position="368"/>
    </location>
</feature>
<accession>A0A418V5G9</accession>
<evidence type="ECO:0000313" key="8">
    <source>
        <dbReference type="EMBL" id="RJF71363.1"/>
    </source>
</evidence>